<dbReference type="PANTHER" id="PTHR43465">
    <property type="entry name" value="DUF1680 DOMAIN PROTEIN (AFU_ORTHOLOGUE AFUA_1G08910)"/>
    <property type="match status" value="1"/>
</dbReference>
<dbReference type="InterPro" id="IPR008928">
    <property type="entry name" value="6-hairpin_glycosidase_sf"/>
</dbReference>
<accession>A0A060TEY4</accession>
<dbReference type="PANTHER" id="PTHR43465:SF2">
    <property type="entry name" value="DUF1680 DOMAIN PROTEIN (AFU_ORTHOLOGUE AFUA_1G08910)"/>
    <property type="match status" value="1"/>
</dbReference>
<dbReference type="AlphaFoldDB" id="A0A060TEY4"/>
<dbReference type="SUPFAM" id="SSF48208">
    <property type="entry name" value="Six-hairpin glycosidases"/>
    <property type="match status" value="1"/>
</dbReference>
<sequence>MTPVNGFWNQRAAVTRTATLPAMYRQMKDTGRWDAMRMTWKKGDPNEPHIFWDSDIAKVVESACYALMHMDKSDPQYETFMAWIDDAIDMIKKAQGPDGYVNIYYTVVAPEKRWTDVAHQHELYCAGHLLEAAVAHHKLTGSNEFLDVMCKYIDYICTVFGPGDDQLHGYPGHPEIELALVRLLEVRSEKRYLDLLTYFVNERGNNGGEFYDHEAENLGIDPMNFIPGPHYKGKSWPDPPCHWYMQAEAPIRELKEIKGHSVRAMYLLAGVQGLANITKDKSLDQAVDRLWRNMVDTKMYINGGIGAVHEWEGFDKEYELPLGCYAETCASIGILFLGKRILERKLDGEIPSVMERALYNDVIGGVSLDGTSFYYDQPLVGRGLKRSSWFEVSCCPPNLARLLNSLDMYAFTLKDDTLAVNMWIDGKYKVSDGVKVIMKTDYPLQGKVELEVLSDKEIELDIHVPEDDFKSSISGNMKDGYLRLSKRKWNDKITIEYDMKPKVVRPDPRVEATKGTLAVERGPFVYGLEQSGSSLPVKDVSIPLDAKFEEEQVTIESTTVIALNHTLPSGDKVQLLPYFVLGNRVPGEDFVVFFSESR</sequence>
<name>A0A060TEY4_BLAAD</name>
<proteinExistence type="predicted"/>
<dbReference type="InterPro" id="IPR012878">
    <property type="entry name" value="Beta-AFase-like_GH127_cat"/>
</dbReference>
<dbReference type="InterPro" id="IPR049174">
    <property type="entry name" value="Beta-AFase-like"/>
</dbReference>
<dbReference type="Pfam" id="PF07944">
    <property type="entry name" value="Beta-AFase-like_GH127_cat"/>
    <property type="match status" value="1"/>
</dbReference>
<feature type="domain" description="Non-reducing end beta-L-arabinofuranosidase-like GH127 catalytic" evidence="1">
    <location>
        <begin position="5"/>
        <end position="406"/>
    </location>
</feature>
<protein>
    <submittedName>
        <fullName evidence="3">ARAD1D18040p</fullName>
    </submittedName>
</protein>
<feature type="domain" description="Non-reducing end beta-L-arabinofuranosidase-like GH127 C-terminal" evidence="2">
    <location>
        <begin position="501"/>
        <end position="588"/>
    </location>
</feature>
<reference evidence="3" key="2">
    <citation type="submission" date="2014-06" db="EMBL/GenBank/DDBJ databases">
        <title>The complete genome of Blastobotrys (Arxula) adeninivorans LS3 - a yeast of biotechnological interest.</title>
        <authorList>
            <person name="Kunze G."/>
            <person name="Gaillardin C."/>
            <person name="Czernicka M."/>
            <person name="Durrens P."/>
            <person name="Martin T."/>
            <person name="Boer E."/>
            <person name="Gabaldon T."/>
            <person name="Cruz J."/>
            <person name="Talla E."/>
            <person name="Marck C."/>
            <person name="Goffeau A."/>
            <person name="Barbe V."/>
            <person name="Baret P."/>
            <person name="Baronian K."/>
            <person name="Beier S."/>
            <person name="Bleykasten C."/>
            <person name="Bode R."/>
            <person name="Casaregola S."/>
            <person name="Despons L."/>
            <person name="Fairhead C."/>
            <person name="Giersberg M."/>
            <person name="Gierski P."/>
            <person name="Hahnel U."/>
            <person name="Hartmann A."/>
            <person name="Jankowska D."/>
            <person name="Jubin C."/>
            <person name="Jung P."/>
            <person name="Lafontaine I."/>
            <person name="Leh-Louis V."/>
            <person name="Lemaire M."/>
            <person name="Marcet-Houben M."/>
            <person name="Mascher M."/>
            <person name="Morel G."/>
            <person name="Richard G.-F."/>
            <person name="Riechen J."/>
            <person name="Sacerdot C."/>
            <person name="Sarkar A."/>
            <person name="Savel G."/>
            <person name="Schacherer J."/>
            <person name="Sherman D."/>
            <person name="Straub M.-L."/>
            <person name="Stein N."/>
            <person name="Thierry A."/>
            <person name="Trautwein-Schult A."/>
            <person name="Westhof E."/>
            <person name="Worch S."/>
            <person name="Dujon B."/>
            <person name="Souciet J.-L."/>
            <person name="Wincker P."/>
            <person name="Scholz U."/>
            <person name="Neuveglise N."/>
        </authorList>
    </citation>
    <scope>NUCLEOTIDE SEQUENCE</scope>
    <source>
        <strain evidence="3">LS3</strain>
    </source>
</reference>
<gene>
    <name evidence="3" type="ORF">GNLVRS02_ARAD1D18040g</name>
</gene>
<dbReference type="GO" id="GO:0005975">
    <property type="term" value="P:carbohydrate metabolic process"/>
    <property type="evidence" value="ECO:0007669"/>
    <property type="project" value="InterPro"/>
</dbReference>
<reference evidence="3" key="1">
    <citation type="submission" date="2014-02" db="EMBL/GenBank/DDBJ databases">
        <authorList>
            <person name="Genoscope - CEA"/>
        </authorList>
    </citation>
    <scope>NUCLEOTIDE SEQUENCE</scope>
    <source>
        <strain evidence="3">LS3</strain>
    </source>
</reference>
<organism evidence="3">
    <name type="scientific">Blastobotrys adeninivorans</name>
    <name type="common">Yeast</name>
    <name type="synonym">Arxula adeninivorans</name>
    <dbReference type="NCBI Taxonomy" id="409370"/>
    <lineage>
        <taxon>Eukaryota</taxon>
        <taxon>Fungi</taxon>
        <taxon>Dikarya</taxon>
        <taxon>Ascomycota</taxon>
        <taxon>Saccharomycotina</taxon>
        <taxon>Dipodascomycetes</taxon>
        <taxon>Dipodascales</taxon>
        <taxon>Trichomonascaceae</taxon>
        <taxon>Blastobotrys</taxon>
    </lineage>
</organism>
<evidence type="ECO:0000259" key="1">
    <source>
        <dbReference type="Pfam" id="PF07944"/>
    </source>
</evidence>
<evidence type="ECO:0000259" key="2">
    <source>
        <dbReference type="Pfam" id="PF20737"/>
    </source>
</evidence>
<dbReference type="EMBL" id="HG937694">
    <property type="protein sequence ID" value="CDP37726.1"/>
    <property type="molecule type" value="Genomic_DNA"/>
</dbReference>
<evidence type="ECO:0000313" key="3">
    <source>
        <dbReference type="EMBL" id="CDP37726.1"/>
    </source>
</evidence>
<dbReference type="PhylomeDB" id="A0A060TEY4"/>
<dbReference type="InterPro" id="IPR049049">
    <property type="entry name" value="Beta-AFase-like_GH127_C"/>
</dbReference>
<dbReference type="Pfam" id="PF20737">
    <property type="entry name" value="Glyco_hydro127C"/>
    <property type="match status" value="1"/>
</dbReference>